<dbReference type="AlphaFoldDB" id="G9M5W3"/>
<feature type="compositionally biased region" description="Low complexity" evidence="1">
    <location>
        <begin position="46"/>
        <end position="55"/>
    </location>
</feature>
<feature type="region of interest" description="Disordered" evidence="1">
    <location>
        <begin position="34"/>
        <end position="60"/>
    </location>
</feature>
<evidence type="ECO:0000256" key="1">
    <source>
        <dbReference type="SAM" id="MobiDB-lite"/>
    </source>
</evidence>
<feature type="chain" id="PRO_5007665344" evidence="2">
    <location>
        <begin position="30"/>
        <end position="169"/>
    </location>
</feature>
<sequence>MTYTFGKPFAVCMAALVLVASGWTPTAEAARGEGRAAGAHAGGQGRAAAAGGAREVNNQRADVRTNNVRNSSVNNVNASRNVNVNTNRNVNVNVDSHGCCGWDNDYHPVATAAAVTATVAVTSAVVGSFVRSVPPSCVPVNYGGMVYQQCGSTWYLPQGSQYVVVNPPY</sequence>
<dbReference type="EMBL" id="BA000057">
    <property type="protein sequence ID" value="BAM65761.1"/>
    <property type="molecule type" value="Genomic_DNA"/>
</dbReference>
<reference evidence="3" key="2">
    <citation type="journal article" date="1999" name="J. Biosci. Bioeng.">
        <title>Cloning and sequence analysis of hydroxyquinol 1,2-dioxygenase gene in 2,4,6-trichlorophenol-degrading Ralstonia pickettii DTP0602 and characterization of its product.</title>
        <authorList>
            <person name="Hatta T."/>
            <person name="Nakano O."/>
            <person name="Imai N."/>
            <person name="Takizawa N."/>
            <person name="Kiyahara H."/>
        </authorList>
    </citation>
    <scope>NUCLEOTIDE SEQUENCE</scope>
    <source>
        <strain evidence="3">DTP0602</strain>
    </source>
</reference>
<feature type="signal peptide" evidence="2">
    <location>
        <begin position="1"/>
        <end position="29"/>
    </location>
</feature>
<reference evidence="4" key="4">
    <citation type="submission" date="2012-11" db="EMBL/GenBank/DDBJ databases">
        <title>The Regulatory Mechanism of 2,4,6-Trichlorophenol Catabolic Operon Expression by HadR in Ralstonia pickettii DTP0602.</title>
        <authorList>
            <person name="Torii H."/>
            <person name="Machida A."/>
            <person name="Hara H."/>
            <person name="Hatta T."/>
            <person name="Takizawa N."/>
        </authorList>
    </citation>
    <scope>NUCLEOTIDE SEQUENCE</scope>
    <source>
        <strain evidence="4">DTP0602</strain>
    </source>
</reference>
<accession>G9M5W3</accession>
<keyword evidence="2" id="KW-0732">Signal</keyword>
<evidence type="ECO:0000313" key="4">
    <source>
        <dbReference type="EMBL" id="BAM71412.1"/>
    </source>
</evidence>
<organism evidence="3">
    <name type="scientific">Ralstonia pickettii</name>
    <name type="common">Burkholderia pickettii</name>
    <dbReference type="NCBI Taxonomy" id="329"/>
    <lineage>
        <taxon>Bacteria</taxon>
        <taxon>Pseudomonadati</taxon>
        <taxon>Pseudomonadota</taxon>
        <taxon>Betaproteobacteria</taxon>
        <taxon>Burkholderiales</taxon>
        <taxon>Burkholderiaceae</taxon>
        <taxon>Ralstonia</taxon>
    </lineage>
</organism>
<evidence type="ECO:0000313" key="3">
    <source>
        <dbReference type="EMBL" id="BAL41662.1"/>
    </source>
</evidence>
<reference evidence="3" key="1">
    <citation type="journal article" date="1995" name="J. Ferment. Bioeng.">
        <title>A locus of Pseudomonas pickettii DTP0602, had, that encodes 2,4,6-trichlorophenol-4-dechlorinase with hydroxylase activity, and hydroxylation of various chlorophenols by the enzyme.</title>
        <authorList>
            <person name="Takizawa N."/>
            <person name="Yokoyama H."/>
            <person name="Yanagihara K."/>
            <person name="Hatta T."/>
            <person name="Kiyohara H."/>
        </authorList>
    </citation>
    <scope>NUCLEOTIDE SEQUENCE</scope>
    <source>
        <strain evidence="3">DTP0602</strain>
    </source>
</reference>
<dbReference type="EMBL" id="AB767276">
    <property type="protein sequence ID" value="BAM71412.1"/>
    <property type="molecule type" value="Genomic_DNA"/>
</dbReference>
<reference evidence="3" key="3">
    <citation type="journal article" date="2012" name="Biosci. Biotechnol. Biochem.">
        <title>Analysis of two gene clusters involved in 2,4,6-trichlorophenol degradation by Ralstonia pickettii DTP0602.</title>
        <authorList>
            <person name="Hatta T."/>
            <person name="Fujii E."/>
            <person name="Takizawa N."/>
        </authorList>
    </citation>
    <scope>NUCLEOTIDE SEQUENCE</scope>
    <source>
        <strain evidence="3">DTP0602</strain>
    </source>
</reference>
<dbReference type="EMBL" id="AB601011">
    <property type="protein sequence ID" value="BAL41662.1"/>
    <property type="molecule type" value="Genomic_DNA"/>
</dbReference>
<proteinExistence type="predicted"/>
<evidence type="ECO:0000256" key="2">
    <source>
        <dbReference type="SAM" id="SignalP"/>
    </source>
</evidence>
<name>G9M5W3_RALPI</name>
<protein>
    <submittedName>
        <fullName evidence="3">Uncharacterized protein</fullName>
    </submittedName>
</protein>